<dbReference type="EMBL" id="VITY01000006">
    <property type="protein sequence ID" value="TWB98389.1"/>
    <property type="molecule type" value="Genomic_DNA"/>
</dbReference>
<comment type="caution">
    <text evidence="2">The sequence shown here is derived from an EMBL/GenBank/DDBJ whole genome shotgun (WGS) entry which is preliminary data.</text>
</comment>
<accession>A0A560LT95</accession>
<protein>
    <recommendedName>
        <fullName evidence="4">Rap1a immunity protein domain-containing protein</fullName>
    </recommendedName>
</protein>
<dbReference type="Proteomes" id="UP000321304">
    <property type="component" value="Unassembled WGS sequence"/>
</dbReference>
<name>A0A560LT95_9BRAD</name>
<keyword evidence="3" id="KW-1185">Reference proteome</keyword>
<evidence type="ECO:0000313" key="3">
    <source>
        <dbReference type="Proteomes" id="UP000321304"/>
    </source>
</evidence>
<keyword evidence="1" id="KW-0732">Signal</keyword>
<evidence type="ECO:0000256" key="1">
    <source>
        <dbReference type="SAM" id="SignalP"/>
    </source>
</evidence>
<feature type="signal peptide" evidence="1">
    <location>
        <begin position="1"/>
        <end position="23"/>
    </location>
</feature>
<evidence type="ECO:0008006" key="4">
    <source>
        <dbReference type="Google" id="ProtNLM"/>
    </source>
</evidence>
<evidence type="ECO:0000313" key="2">
    <source>
        <dbReference type="EMBL" id="TWB98389.1"/>
    </source>
</evidence>
<gene>
    <name evidence="2" type="ORF">FBZ93_106348</name>
</gene>
<reference evidence="2 3" key="1">
    <citation type="submission" date="2019-06" db="EMBL/GenBank/DDBJ databases">
        <title>Genomic Encyclopedia of Type Strains, Phase IV (KMG-V): Genome sequencing to study the core and pangenomes of soil and plant-associated prokaryotes.</title>
        <authorList>
            <person name="Whitman W."/>
        </authorList>
    </citation>
    <scope>NUCLEOTIDE SEQUENCE [LARGE SCALE GENOMIC DNA]</scope>
    <source>
        <strain evidence="2 3">BR 10355</strain>
    </source>
</reference>
<proteinExistence type="predicted"/>
<dbReference type="AlphaFoldDB" id="A0A560LT95"/>
<organism evidence="2 3">
    <name type="scientific">Bradyrhizobium macuxiense</name>
    <dbReference type="NCBI Taxonomy" id="1755647"/>
    <lineage>
        <taxon>Bacteria</taxon>
        <taxon>Pseudomonadati</taxon>
        <taxon>Pseudomonadota</taxon>
        <taxon>Alphaproteobacteria</taxon>
        <taxon>Hyphomicrobiales</taxon>
        <taxon>Nitrobacteraceae</taxon>
        <taxon>Bradyrhizobium</taxon>
    </lineage>
</organism>
<feature type="chain" id="PRO_5021835134" description="Rap1a immunity protein domain-containing protein" evidence="1">
    <location>
        <begin position="24"/>
        <end position="95"/>
    </location>
</feature>
<sequence>MRGSYRRISRSLLLIGAALIVMAASTPASEVAIRWDAKNAYRKCDGAIDGSIAWPSEPKTACVAMLMCANESPLSAERYQRLIEQIRRVPGCGEP</sequence>